<dbReference type="InterPro" id="IPR007219">
    <property type="entry name" value="XnlR_reg_dom"/>
</dbReference>
<comment type="caution">
    <text evidence="8">The sequence shown here is derived from an EMBL/GenBank/DDBJ whole genome shotgun (WGS) entry which is preliminary data.</text>
</comment>
<sequence length="762" mass="83658">MEQRKGTIDTSATSPGAAAGGANRHLACNRCRIRKVKCDGRKPFCKRCASGQAAWECTYPCPAKKGRPKRIAQSLPSPASSHPDGSKSPCPSGNAEASNSTSTPSFDSAVLLSSNSLKSEQNLLDDLLHHHETHSDQIMFDELLQQDIENGDHLIFDDLMRQDDSNGDDLFSPFYHSMDPSTCSNTRCRTPDNLTIDLTDEVETPPEGIAQLKMLRMELQAALDSQAGATAKPQIPQPPPELRDLMFSTYFKSCQSTLRLFDDPERLAILTRQSSCDSIALRYAVFAHAAPLCAQFSVWAAANMDMVAPGEDYANFFYRLAHSALEQCNIEQKFSTPSLQALQSAILVGLYELQHAEFGLAWLTASRAVWLAQMMQLYSLDSEQSPDFDSEHLEEARKAMWGANSLTCFLITGGRLADSVSIEEVTTSLPQSSVNQKLSIPGVNIGDVFRKASPRPLSFHEGQAVCRMLAQRVIVHVKKTRHTSMPDQQPYNFWTNQHRLEEIMRYVLNITKSSPSSSAATNSSSMCAAAGSGAIDSSNTPKVVLTLHIKALMIVIYEAKLRKMRSTTQSPNQNGPGQIRSTENSLLQRALEIAEAVQTSVLATDAATHLTVTWSVYVALQSLLRQRRRSSSAHHPPQQQQQQQQQHQQQLEMTAWTACSSGDSIMGGFGSYDMGSITCGNAMGGFESADSTMTLAGALVLDTFNVLHNALTEWSDKSPVAAFFVDQIEMESGEIDGALDKRLVGLGDFALWNCWSLRRASV</sequence>
<proteinExistence type="predicted"/>
<dbReference type="CDD" id="cd12148">
    <property type="entry name" value="fungal_TF_MHR"/>
    <property type="match status" value="1"/>
</dbReference>
<dbReference type="PANTHER" id="PTHR47338:SF29">
    <property type="entry name" value="ZN(2)-C6 FUNGAL-TYPE DOMAIN-CONTAINING PROTEIN"/>
    <property type="match status" value="1"/>
</dbReference>
<dbReference type="GO" id="GO:0005634">
    <property type="term" value="C:nucleus"/>
    <property type="evidence" value="ECO:0007669"/>
    <property type="project" value="UniProtKB-SubCell"/>
</dbReference>
<comment type="subcellular location">
    <subcellularLocation>
        <location evidence="1">Nucleus</location>
    </subcellularLocation>
</comment>
<keyword evidence="4" id="KW-0804">Transcription</keyword>
<dbReference type="Pfam" id="PF04082">
    <property type="entry name" value="Fungal_trans"/>
    <property type="match status" value="1"/>
</dbReference>
<dbReference type="GO" id="GO:0000981">
    <property type="term" value="F:DNA-binding transcription factor activity, RNA polymerase II-specific"/>
    <property type="evidence" value="ECO:0007669"/>
    <property type="project" value="InterPro"/>
</dbReference>
<evidence type="ECO:0000256" key="4">
    <source>
        <dbReference type="ARBA" id="ARBA00023163"/>
    </source>
</evidence>
<evidence type="ECO:0000256" key="3">
    <source>
        <dbReference type="ARBA" id="ARBA00023015"/>
    </source>
</evidence>
<dbReference type="GO" id="GO:0008270">
    <property type="term" value="F:zinc ion binding"/>
    <property type="evidence" value="ECO:0007669"/>
    <property type="project" value="InterPro"/>
</dbReference>
<protein>
    <recommendedName>
        <fullName evidence="7">Zn(2)-C6 fungal-type domain-containing protein</fullName>
    </recommendedName>
</protein>
<evidence type="ECO:0000256" key="5">
    <source>
        <dbReference type="ARBA" id="ARBA00023242"/>
    </source>
</evidence>
<feature type="region of interest" description="Disordered" evidence="6">
    <location>
        <begin position="628"/>
        <end position="653"/>
    </location>
</feature>
<dbReference type="SUPFAM" id="SSF57701">
    <property type="entry name" value="Zn2/Cys6 DNA-binding domain"/>
    <property type="match status" value="1"/>
</dbReference>
<name>A0AA39XAF3_9PEZI</name>
<keyword evidence="2" id="KW-0479">Metal-binding</keyword>
<reference evidence="8" key="1">
    <citation type="submission" date="2023-06" db="EMBL/GenBank/DDBJ databases">
        <title>Genome-scale phylogeny and comparative genomics of the fungal order Sordariales.</title>
        <authorList>
            <consortium name="Lawrence Berkeley National Laboratory"/>
            <person name="Hensen N."/>
            <person name="Bonometti L."/>
            <person name="Westerberg I."/>
            <person name="Brannstrom I.O."/>
            <person name="Guillou S."/>
            <person name="Cros-Aarteil S."/>
            <person name="Calhoun S."/>
            <person name="Haridas S."/>
            <person name="Kuo A."/>
            <person name="Mondo S."/>
            <person name="Pangilinan J."/>
            <person name="Riley R."/>
            <person name="LaButti K."/>
            <person name="Andreopoulos B."/>
            <person name="Lipzen A."/>
            <person name="Chen C."/>
            <person name="Yanf M."/>
            <person name="Daum C."/>
            <person name="Ng V."/>
            <person name="Clum A."/>
            <person name="Steindorff A."/>
            <person name="Ohm R."/>
            <person name="Martin F."/>
            <person name="Silar P."/>
            <person name="Natvig D."/>
            <person name="Lalanne C."/>
            <person name="Gautier V."/>
            <person name="Ament-velasquez S.L."/>
            <person name="Kruys A."/>
            <person name="Hutchinson M.I."/>
            <person name="Powell A.J."/>
            <person name="Barry K."/>
            <person name="Miller A.N."/>
            <person name="Grigoriev I.V."/>
            <person name="Debuchy R."/>
            <person name="Gladieux P."/>
            <person name="Thoren M.H."/>
            <person name="Johannesson H."/>
        </authorList>
    </citation>
    <scope>NUCLEOTIDE SEQUENCE</scope>
    <source>
        <strain evidence="8">SMH3391-2</strain>
    </source>
</reference>
<dbReference type="Gene3D" id="4.10.240.10">
    <property type="entry name" value="Zn(2)-C6 fungal-type DNA-binding domain"/>
    <property type="match status" value="1"/>
</dbReference>
<feature type="compositionally biased region" description="Polar residues" evidence="6">
    <location>
        <begin position="89"/>
        <end position="106"/>
    </location>
</feature>
<evidence type="ECO:0000256" key="6">
    <source>
        <dbReference type="SAM" id="MobiDB-lite"/>
    </source>
</evidence>
<dbReference type="InterPro" id="IPR036864">
    <property type="entry name" value="Zn2-C6_fun-type_DNA-bd_sf"/>
</dbReference>
<dbReference type="PANTHER" id="PTHR47338">
    <property type="entry name" value="ZN(II)2CYS6 TRANSCRIPTION FACTOR (EUROFUNG)-RELATED"/>
    <property type="match status" value="1"/>
</dbReference>
<evidence type="ECO:0000313" key="9">
    <source>
        <dbReference type="Proteomes" id="UP001174934"/>
    </source>
</evidence>
<evidence type="ECO:0000256" key="2">
    <source>
        <dbReference type="ARBA" id="ARBA00022723"/>
    </source>
</evidence>
<keyword evidence="5" id="KW-0539">Nucleus</keyword>
<organism evidence="8 9">
    <name type="scientific">Bombardia bombarda</name>
    <dbReference type="NCBI Taxonomy" id="252184"/>
    <lineage>
        <taxon>Eukaryota</taxon>
        <taxon>Fungi</taxon>
        <taxon>Dikarya</taxon>
        <taxon>Ascomycota</taxon>
        <taxon>Pezizomycotina</taxon>
        <taxon>Sordariomycetes</taxon>
        <taxon>Sordariomycetidae</taxon>
        <taxon>Sordariales</taxon>
        <taxon>Lasiosphaeriaceae</taxon>
        <taxon>Bombardia</taxon>
    </lineage>
</organism>
<evidence type="ECO:0000256" key="1">
    <source>
        <dbReference type="ARBA" id="ARBA00004123"/>
    </source>
</evidence>
<dbReference type="AlphaFoldDB" id="A0AA39XAF3"/>
<dbReference type="InterPro" id="IPR001138">
    <property type="entry name" value="Zn2Cys6_DnaBD"/>
</dbReference>
<feature type="region of interest" description="Disordered" evidence="6">
    <location>
        <begin position="1"/>
        <end position="22"/>
    </location>
</feature>
<dbReference type="PROSITE" id="PS50048">
    <property type="entry name" value="ZN2_CY6_FUNGAL_2"/>
    <property type="match status" value="1"/>
</dbReference>
<keyword evidence="3" id="KW-0805">Transcription regulation</keyword>
<feature type="region of interest" description="Disordered" evidence="6">
    <location>
        <begin position="68"/>
        <end position="106"/>
    </location>
</feature>
<gene>
    <name evidence="8" type="ORF">B0T17DRAFT_598537</name>
</gene>
<evidence type="ECO:0000259" key="7">
    <source>
        <dbReference type="PROSITE" id="PS50048"/>
    </source>
</evidence>
<dbReference type="SMART" id="SM00066">
    <property type="entry name" value="GAL4"/>
    <property type="match status" value="1"/>
</dbReference>
<accession>A0AA39XAF3</accession>
<evidence type="ECO:0000313" key="8">
    <source>
        <dbReference type="EMBL" id="KAK0630317.1"/>
    </source>
</evidence>
<feature type="domain" description="Zn(2)-C6 fungal-type" evidence="7">
    <location>
        <begin position="27"/>
        <end position="59"/>
    </location>
</feature>
<dbReference type="CDD" id="cd00067">
    <property type="entry name" value="GAL4"/>
    <property type="match status" value="1"/>
</dbReference>
<dbReference type="Proteomes" id="UP001174934">
    <property type="component" value="Unassembled WGS sequence"/>
</dbReference>
<dbReference type="Pfam" id="PF00172">
    <property type="entry name" value="Zn_clus"/>
    <property type="match status" value="1"/>
</dbReference>
<dbReference type="PROSITE" id="PS00463">
    <property type="entry name" value="ZN2_CY6_FUNGAL_1"/>
    <property type="match status" value="1"/>
</dbReference>
<feature type="compositionally biased region" description="Low complexity" evidence="6">
    <location>
        <begin position="634"/>
        <end position="650"/>
    </location>
</feature>
<dbReference type="InterPro" id="IPR050815">
    <property type="entry name" value="TF_fung"/>
</dbReference>
<keyword evidence="9" id="KW-1185">Reference proteome</keyword>
<dbReference type="EMBL" id="JAULSR010000002">
    <property type="protein sequence ID" value="KAK0630317.1"/>
    <property type="molecule type" value="Genomic_DNA"/>
</dbReference>